<proteinExistence type="predicted"/>
<evidence type="ECO:0000313" key="1">
    <source>
        <dbReference type="EMBL" id="KFM58923.1"/>
    </source>
</evidence>
<dbReference type="EMBL" id="KK112944">
    <property type="protein sequence ID" value="KFM58923.1"/>
    <property type="molecule type" value="Genomic_DNA"/>
</dbReference>
<evidence type="ECO:0000313" key="2">
    <source>
        <dbReference type="Proteomes" id="UP000054359"/>
    </source>
</evidence>
<dbReference type="AlphaFoldDB" id="A0A087T1D4"/>
<name>A0A087T1D4_STEMI</name>
<protein>
    <submittedName>
        <fullName evidence="1">Uncharacterized protein</fullName>
    </submittedName>
</protein>
<dbReference type="Proteomes" id="UP000054359">
    <property type="component" value="Unassembled WGS sequence"/>
</dbReference>
<gene>
    <name evidence="1" type="ORF">X975_11968</name>
</gene>
<organism evidence="1 2">
    <name type="scientific">Stegodyphus mimosarum</name>
    <name type="common">African social velvet spider</name>
    <dbReference type="NCBI Taxonomy" id="407821"/>
    <lineage>
        <taxon>Eukaryota</taxon>
        <taxon>Metazoa</taxon>
        <taxon>Ecdysozoa</taxon>
        <taxon>Arthropoda</taxon>
        <taxon>Chelicerata</taxon>
        <taxon>Arachnida</taxon>
        <taxon>Araneae</taxon>
        <taxon>Araneomorphae</taxon>
        <taxon>Entelegynae</taxon>
        <taxon>Eresoidea</taxon>
        <taxon>Eresidae</taxon>
        <taxon>Stegodyphus</taxon>
    </lineage>
</organism>
<sequence length="52" mass="5966">MLPCISPDLVSSNFHLLHSLQNFFCGIIVNSDKAIYQDIVQLFSDKARFFCE</sequence>
<accession>A0A087T1D4</accession>
<feature type="non-terminal residue" evidence="1">
    <location>
        <position position="52"/>
    </location>
</feature>
<reference evidence="1 2" key="1">
    <citation type="submission" date="2013-11" db="EMBL/GenBank/DDBJ databases">
        <title>Genome sequencing of Stegodyphus mimosarum.</title>
        <authorList>
            <person name="Bechsgaard J."/>
        </authorList>
    </citation>
    <scope>NUCLEOTIDE SEQUENCE [LARGE SCALE GENOMIC DNA]</scope>
</reference>
<keyword evidence="2" id="KW-1185">Reference proteome</keyword>